<dbReference type="PANTHER" id="PTHR47941">
    <property type="entry name" value="PENTATRICOPEPTIDE REPEAT-CONTAINING PROTEIN 3, MITOCHONDRIAL"/>
    <property type="match status" value="1"/>
</dbReference>
<gene>
    <name evidence="5" type="ORF">LWI28_015411</name>
</gene>
<keyword evidence="2" id="KW-0677">Repeat</keyword>
<feature type="repeat" description="PPR" evidence="3">
    <location>
        <begin position="106"/>
        <end position="140"/>
    </location>
</feature>
<dbReference type="Pfam" id="PF13041">
    <property type="entry name" value="PPR_2"/>
    <property type="match status" value="1"/>
</dbReference>
<feature type="repeat" description="PPR" evidence="3">
    <location>
        <begin position="71"/>
        <end position="105"/>
    </location>
</feature>
<comment type="similarity">
    <text evidence="1">Belongs to the PPR family. P subfamily.</text>
</comment>
<feature type="repeat" description="PPR" evidence="3">
    <location>
        <begin position="1"/>
        <end position="35"/>
    </location>
</feature>
<sequence>MTVTYSSLIDGWCKKGKMEEAHKLRVHMEARGVKPKIVTYNALIDGYCKKGQLEEAKRLFEEMENRGVRADNVTYNTLIYGYCKKGKMMEAHKLRGGMEEVGNIPDVYTYASLIHGEILSRKSSEALKLFSEMKLRGILPNVCTYTTLVLELSKQGRPDEALRLHDEMKEYGITPNDCLYSLKVEAGQNSLALPPPLCSPLPLLFQSGIATVGERPPDTCSCMSMLGSNLPHQNEGAGEHQAKKRKSENAPSEGLVPSTSLRIGRATTPFSLGEEVDEGVGLVEGKGSTRGSSTFAAEVNPIELMKPMPGTGAEEGSLSERPRISAKDQFDAFSDDFNLFEDVGSSQELWVGSLSHRLELYFNSFSIVQVAQLFVEKANFENELARVSPLLQGANQHVKESENEVERLRE</sequence>
<dbReference type="AlphaFoldDB" id="A0AAD5P265"/>
<evidence type="ECO:0000256" key="2">
    <source>
        <dbReference type="ARBA" id="ARBA00022737"/>
    </source>
</evidence>
<evidence type="ECO:0000313" key="6">
    <source>
        <dbReference type="Proteomes" id="UP001064489"/>
    </source>
</evidence>
<reference evidence="5" key="1">
    <citation type="journal article" date="2022" name="Plant J.">
        <title>Strategies of tolerance reflected in two North American maple genomes.</title>
        <authorList>
            <person name="McEvoy S.L."/>
            <person name="Sezen U.U."/>
            <person name="Trouern-Trend A."/>
            <person name="McMahon S.M."/>
            <person name="Schaberg P.G."/>
            <person name="Yang J."/>
            <person name="Wegrzyn J.L."/>
            <person name="Swenson N.G."/>
        </authorList>
    </citation>
    <scope>NUCLEOTIDE SEQUENCE</scope>
    <source>
        <strain evidence="5">91603</strain>
    </source>
</reference>
<comment type="caution">
    <text evidence="5">The sequence shown here is derived from an EMBL/GenBank/DDBJ whole genome shotgun (WGS) entry which is preliminary data.</text>
</comment>
<reference evidence="5" key="2">
    <citation type="submission" date="2023-02" db="EMBL/GenBank/DDBJ databases">
        <authorList>
            <person name="Swenson N.G."/>
            <person name="Wegrzyn J.L."/>
            <person name="Mcevoy S.L."/>
        </authorList>
    </citation>
    <scope>NUCLEOTIDE SEQUENCE</scope>
    <source>
        <strain evidence="5">91603</strain>
        <tissue evidence="5">Leaf</tissue>
    </source>
</reference>
<evidence type="ECO:0000313" key="5">
    <source>
        <dbReference type="EMBL" id="KAI9195493.1"/>
    </source>
</evidence>
<dbReference type="InterPro" id="IPR002885">
    <property type="entry name" value="PPR_rpt"/>
</dbReference>
<keyword evidence="6" id="KW-1185">Reference proteome</keyword>
<dbReference type="Pfam" id="PF12854">
    <property type="entry name" value="PPR_1"/>
    <property type="match status" value="1"/>
</dbReference>
<evidence type="ECO:0000256" key="4">
    <source>
        <dbReference type="SAM" id="MobiDB-lite"/>
    </source>
</evidence>
<protein>
    <recommendedName>
        <fullName evidence="7">Pentatricopeptide repeat-containing protein</fullName>
    </recommendedName>
</protein>
<dbReference type="Gene3D" id="1.25.40.10">
    <property type="entry name" value="Tetratricopeptide repeat domain"/>
    <property type="match status" value="3"/>
</dbReference>
<dbReference type="NCBIfam" id="TIGR00756">
    <property type="entry name" value="PPR"/>
    <property type="match status" value="5"/>
</dbReference>
<dbReference type="Pfam" id="PF13812">
    <property type="entry name" value="PPR_3"/>
    <property type="match status" value="1"/>
</dbReference>
<dbReference type="EMBL" id="JAJSOW010000003">
    <property type="protein sequence ID" value="KAI9195493.1"/>
    <property type="molecule type" value="Genomic_DNA"/>
</dbReference>
<evidence type="ECO:0008006" key="7">
    <source>
        <dbReference type="Google" id="ProtNLM"/>
    </source>
</evidence>
<organism evidence="5 6">
    <name type="scientific">Acer negundo</name>
    <name type="common">Box elder</name>
    <dbReference type="NCBI Taxonomy" id="4023"/>
    <lineage>
        <taxon>Eukaryota</taxon>
        <taxon>Viridiplantae</taxon>
        <taxon>Streptophyta</taxon>
        <taxon>Embryophyta</taxon>
        <taxon>Tracheophyta</taxon>
        <taxon>Spermatophyta</taxon>
        <taxon>Magnoliopsida</taxon>
        <taxon>eudicotyledons</taxon>
        <taxon>Gunneridae</taxon>
        <taxon>Pentapetalae</taxon>
        <taxon>rosids</taxon>
        <taxon>malvids</taxon>
        <taxon>Sapindales</taxon>
        <taxon>Sapindaceae</taxon>
        <taxon>Hippocastanoideae</taxon>
        <taxon>Acereae</taxon>
        <taxon>Acer</taxon>
    </lineage>
</organism>
<proteinExistence type="inferred from homology"/>
<feature type="region of interest" description="Disordered" evidence="4">
    <location>
        <begin position="231"/>
        <end position="261"/>
    </location>
</feature>
<dbReference type="PROSITE" id="PS51375">
    <property type="entry name" value="PPR"/>
    <property type="match status" value="5"/>
</dbReference>
<dbReference type="InterPro" id="IPR011990">
    <property type="entry name" value="TPR-like_helical_dom_sf"/>
</dbReference>
<evidence type="ECO:0000256" key="1">
    <source>
        <dbReference type="ARBA" id="ARBA00007626"/>
    </source>
</evidence>
<accession>A0AAD5P265</accession>
<evidence type="ECO:0000256" key="3">
    <source>
        <dbReference type="PROSITE-ProRule" id="PRU00708"/>
    </source>
</evidence>
<dbReference type="FunFam" id="1.25.40.10:FF:000558">
    <property type="entry name" value="Pentatricopeptide repeat-containing protein At5g39710"/>
    <property type="match status" value="1"/>
</dbReference>
<feature type="repeat" description="PPR" evidence="3">
    <location>
        <begin position="141"/>
        <end position="175"/>
    </location>
</feature>
<dbReference type="Proteomes" id="UP001064489">
    <property type="component" value="Chromosome 1"/>
</dbReference>
<feature type="repeat" description="PPR" evidence="3">
    <location>
        <begin position="36"/>
        <end position="70"/>
    </location>
</feature>
<name>A0AAD5P265_ACENE</name>